<evidence type="ECO:0000313" key="3">
    <source>
        <dbReference type="EMBL" id="PSF34489.1"/>
    </source>
</evidence>
<organism evidence="3 4">
    <name type="scientific">Aphanothece hegewaldii CCALA 016</name>
    <dbReference type="NCBI Taxonomy" id="2107694"/>
    <lineage>
        <taxon>Bacteria</taxon>
        <taxon>Bacillati</taxon>
        <taxon>Cyanobacteriota</taxon>
        <taxon>Cyanophyceae</taxon>
        <taxon>Oscillatoriophycideae</taxon>
        <taxon>Chroococcales</taxon>
        <taxon>Aphanothecaceae</taxon>
        <taxon>Aphanothece</taxon>
    </lineage>
</organism>
<keyword evidence="4" id="KW-1185">Reference proteome</keyword>
<reference evidence="3 4" key="1">
    <citation type="submission" date="2018-03" db="EMBL/GenBank/DDBJ databases">
        <title>The ancient ancestry and fast evolution of plastids.</title>
        <authorList>
            <person name="Moore K.R."/>
            <person name="Magnabosco C."/>
            <person name="Momper L."/>
            <person name="Gold D.A."/>
            <person name="Bosak T."/>
            <person name="Fournier G.P."/>
        </authorList>
    </citation>
    <scope>NUCLEOTIDE SEQUENCE [LARGE SCALE GENOMIC DNA]</scope>
    <source>
        <strain evidence="3 4">CCALA 016</strain>
    </source>
</reference>
<keyword evidence="2" id="KW-0480">Metal-thiolate cluster</keyword>
<protein>
    <submittedName>
        <fullName evidence="3">Metallothionein</fullName>
    </submittedName>
</protein>
<keyword evidence="1" id="KW-0479">Metal-binding</keyword>
<dbReference type="Proteomes" id="UP000239001">
    <property type="component" value="Unassembled WGS sequence"/>
</dbReference>
<dbReference type="InterPro" id="IPR017854">
    <property type="entry name" value="Metalthion_dom_sf"/>
</dbReference>
<accession>A0A2T1LU08</accession>
<comment type="caution">
    <text evidence="3">The sequence shown here is derived from an EMBL/GenBank/DDBJ whole genome shotgun (WGS) entry which is preliminary data.</text>
</comment>
<dbReference type="InterPro" id="IPR000518">
    <property type="entry name" value="Metalthion_fam14_prok"/>
</dbReference>
<dbReference type="EMBL" id="PXOH01000026">
    <property type="protein sequence ID" value="PSF34489.1"/>
    <property type="molecule type" value="Genomic_DNA"/>
</dbReference>
<sequence>MDSLTVNLMKCACESCLCVVDTTKAVQKDGKNYCSEICANGHPNGVGCSHSGCQCHA</sequence>
<dbReference type="OrthoDB" id="468089at2"/>
<evidence type="ECO:0000256" key="2">
    <source>
        <dbReference type="ARBA" id="ARBA00022851"/>
    </source>
</evidence>
<dbReference type="SUPFAM" id="SSF57868">
    <property type="entry name" value="Metallothionein"/>
    <property type="match status" value="1"/>
</dbReference>
<proteinExistence type="predicted"/>
<dbReference type="Gene3D" id="2.30.170.10">
    <property type="match status" value="1"/>
</dbReference>
<evidence type="ECO:0000313" key="4">
    <source>
        <dbReference type="Proteomes" id="UP000239001"/>
    </source>
</evidence>
<reference evidence="3 4" key="2">
    <citation type="submission" date="2018-03" db="EMBL/GenBank/DDBJ databases">
        <authorList>
            <person name="Keele B.F."/>
        </authorList>
    </citation>
    <scope>NUCLEOTIDE SEQUENCE [LARGE SCALE GENOMIC DNA]</scope>
    <source>
        <strain evidence="3 4">CCALA 016</strain>
    </source>
</reference>
<dbReference type="RefSeq" id="WP_106458472.1">
    <property type="nucleotide sequence ID" value="NZ_PXOH01000026.1"/>
</dbReference>
<gene>
    <name evidence="3" type="ORF">C7H19_18850</name>
</gene>
<dbReference type="PRINTS" id="PR00859">
    <property type="entry name" value="MTPROKARYOTE"/>
</dbReference>
<dbReference type="Pfam" id="PF02069">
    <property type="entry name" value="Metallothio_Pro"/>
    <property type="match status" value="1"/>
</dbReference>
<name>A0A2T1LU08_9CHRO</name>
<evidence type="ECO:0000256" key="1">
    <source>
        <dbReference type="ARBA" id="ARBA00022723"/>
    </source>
</evidence>
<dbReference type="AlphaFoldDB" id="A0A2T1LU08"/>
<dbReference type="GO" id="GO:0046872">
    <property type="term" value="F:metal ion binding"/>
    <property type="evidence" value="ECO:0007669"/>
    <property type="project" value="UniProtKB-KW"/>
</dbReference>